<dbReference type="Proteomes" id="UP000053989">
    <property type="component" value="Unassembled WGS sequence"/>
</dbReference>
<keyword evidence="1" id="KW-0812">Transmembrane</keyword>
<keyword evidence="1" id="KW-0472">Membrane</keyword>
<evidence type="ECO:0000313" key="3">
    <source>
        <dbReference type="Proteomes" id="UP000053989"/>
    </source>
</evidence>
<name>A0A0C3ESR8_9AGAM</name>
<reference evidence="3" key="2">
    <citation type="submission" date="2015-01" db="EMBL/GenBank/DDBJ databases">
        <title>Evolutionary Origins and Diversification of the Mycorrhizal Mutualists.</title>
        <authorList>
            <consortium name="DOE Joint Genome Institute"/>
            <consortium name="Mycorrhizal Genomics Consortium"/>
            <person name="Kohler A."/>
            <person name="Kuo A."/>
            <person name="Nagy L.G."/>
            <person name="Floudas D."/>
            <person name="Copeland A."/>
            <person name="Barry K.W."/>
            <person name="Cichocki N."/>
            <person name="Veneault-Fourrey C."/>
            <person name="LaButti K."/>
            <person name="Lindquist E.A."/>
            <person name="Lipzen A."/>
            <person name="Lundell T."/>
            <person name="Morin E."/>
            <person name="Murat C."/>
            <person name="Riley R."/>
            <person name="Ohm R."/>
            <person name="Sun H."/>
            <person name="Tunlid A."/>
            <person name="Henrissat B."/>
            <person name="Grigoriev I.V."/>
            <person name="Hibbett D.S."/>
            <person name="Martin F."/>
        </authorList>
    </citation>
    <scope>NUCLEOTIDE SEQUENCE [LARGE SCALE GENOMIC DNA]</scope>
    <source>
        <strain evidence="3">Foug A</strain>
    </source>
</reference>
<dbReference type="InParanoid" id="A0A0C3ESR8"/>
<accession>A0A0C3ESR8</accession>
<dbReference type="HOGENOM" id="CLU_1235680_0_0_1"/>
<organism evidence="2 3">
    <name type="scientific">Scleroderma citrinum Foug A</name>
    <dbReference type="NCBI Taxonomy" id="1036808"/>
    <lineage>
        <taxon>Eukaryota</taxon>
        <taxon>Fungi</taxon>
        <taxon>Dikarya</taxon>
        <taxon>Basidiomycota</taxon>
        <taxon>Agaricomycotina</taxon>
        <taxon>Agaricomycetes</taxon>
        <taxon>Agaricomycetidae</taxon>
        <taxon>Boletales</taxon>
        <taxon>Sclerodermatineae</taxon>
        <taxon>Sclerodermataceae</taxon>
        <taxon>Scleroderma</taxon>
    </lineage>
</organism>
<reference evidence="2 3" key="1">
    <citation type="submission" date="2014-04" db="EMBL/GenBank/DDBJ databases">
        <authorList>
            <consortium name="DOE Joint Genome Institute"/>
            <person name="Kuo A."/>
            <person name="Kohler A."/>
            <person name="Nagy L.G."/>
            <person name="Floudas D."/>
            <person name="Copeland A."/>
            <person name="Barry K.W."/>
            <person name="Cichocki N."/>
            <person name="Veneault-Fourrey C."/>
            <person name="LaButti K."/>
            <person name="Lindquist E.A."/>
            <person name="Lipzen A."/>
            <person name="Lundell T."/>
            <person name="Morin E."/>
            <person name="Murat C."/>
            <person name="Sun H."/>
            <person name="Tunlid A."/>
            <person name="Henrissat B."/>
            <person name="Grigoriev I.V."/>
            <person name="Hibbett D.S."/>
            <person name="Martin F."/>
            <person name="Nordberg H.P."/>
            <person name="Cantor M.N."/>
            <person name="Hua S.X."/>
        </authorList>
    </citation>
    <scope>NUCLEOTIDE SEQUENCE [LARGE SCALE GENOMIC DNA]</scope>
    <source>
        <strain evidence="2 3">Foug A</strain>
    </source>
</reference>
<sequence>MRGSFALSTRPNANVKLAIPSASIGAFHGPSDASVWFLLWFNLSVCCLAGLLAVFAWFSMLWTSMRTVGASTWLATTVVTSNRVSNAARHLYATFHTSNGQRSSGLLTRLSGHPLDPSAQPPRRSTSSIHRFASSRRLNESLAHPACSLSSGILQFHLLEPRLASAHRFVAPVDITAPLCRFFTQCRHSVDLHVLFMHSADTTLSTACCSHSTGSPPPRAWRVG</sequence>
<evidence type="ECO:0000256" key="1">
    <source>
        <dbReference type="SAM" id="Phobius"/>
    </source>
</evidence>
<keyword evidence="1" id="KW-1133">Transmembrane helix</keyword>
<dbReference type="AlphaFoldDB" id="A0A0C3ESR8"/>
<feature type="transmembrane region" description="Helical" evidence="1">
    <location>
        <begin position="37"/>
        <end position="58"/>
    </location>
</feature>
<keyword evidence="3" id="KW-1185">Reference proteome</keyword>
<protein>
    <submittedName>
        <fullName evidence="2">Uncharacterized protein</fullName>
    </submittedName>
</protein>
<dbReference type="EMBL" id="KN822004">
    <property type="protein sequence ID" value="KIM70886.1"/>
    <property type="molecule type" value="Genomic_DNA"/>
</dbReference>
<proteinExistence type="predicted"/>
<evidence type="ECO:0000313" key="2">
    <source>
        <dbReference type="EMBL" id="KIM70886.1"/>
    </source>
</evidence>
<gene>
    <name evidence="2" type="ORF">SCLCIDRAFT_18870</name>
</gene>